<reference evidence="4" key="1">
    <citation type="submission" date="2018-02" db="EMBL/GenBank/DDBJ databases">
        <authorList>
            <person name="Hausmann B."/>
        </authorList>
    </citation>
    <scope>NUCLEOTIDE SEQUENCE [LARGE SCALE GENOMIC DNA]</scope>
    <source>
        <strain evidence="4">Peat soil MAG SbA5</strain>
    </source>
</reference>
<name>A0A2N9LIT0_9BACT</name>
<proteinExistence type="predicted"/>
<dbReference type="Gene3D" id="3.40.50.1820">
    <property type="entry name" value="alpha/beta hydrolase"/>
    <property type="match status" value="1"/>
</dbReference>
<sequence>MPRNQERLHIVSRGGAPAGKLASDGRNRHERRTVSGRWLLTALVLAIGAAALCGWFSLCLLFWQGNWQLLYHPSANVTRTPSSVGLQFESIQFAVTDTGVPRLSGWWIAAPPDAPYRRFTVLYLHDQKGNLSDTVAALAQLHAVGVNVLAFDYRGYGQSQFTRPSEAHWREDADWALAYLAGTRHINSGKIVLDGAGLGADLALEVAAAHPELAGVILISPTHEPLNAVFTDPRARLVPAHMLVRDHYDLDAAAEAVRIPVLRFEQESAARQAGAVTEMEAYEKVEGSKMLVWLGPAAQGDQQFADACSRWLDNLPAH</sequence>
<keyword evidence="1" id="KW-1133">Transmembrane helix</keyword>
<protein>
    <recommendedName>
        <fullName evidence="2">Serine aminopeptidase S33 domain-containing protein</fullName>
    </recommendedName>
</protein>
<evidence type="ECO:0000313" key="4">
    <source>
        <dbReference type="Proteomes" id="UP000239735"/>
    </source>
</evidence>
<evidence type="ECO:0000313" key="3">
    <source>
        <dbReference type="EMBL" id="SPE23043.1"/>
    </source>
</evidence>
<organism evidence="3 4">
    <name type="scientific">Candidatus Sulfuritelmatomonas gaucii</name>
    <dbReference type="NCBI Taxonomy" id="2043161"/>
    <lineage>
        <taxon>Bacteria</taxon>
        <taxon>Pseudomonadati</taxon>
        <taxon>Acidobacteriota</taxon>
        <taxon>Terriglobia</taxon>
        <taxon>Terriglobales</taxon>
        <taxon>Acidobacteriaceae</taxon>
        <taxon>Candidatus Sulfuritelmatomonas</taxon>
    </lineage>
</organism>
<dbReference type="PANTHER" id="PTHR12277:SF81">
    <property type="entry name" value="PROTEIN ABHD13"/>
    <property type="match status" value="1"/>
</dbReference>
<dbReference type="InterPro" id="IPR022742">
    <property type="entry name" value="Hydrolase_4"/>
</dbReference>
<feature type="transmembrane region" description="Helical" evidence="1">
    <location>
        <begin position="38"/>
        <end position="63"/>
    </location>
</feature>
<feature type="domain" description="Serine aminopeptidase S33" evidence="2">
    <location>
        <begin position="137"/>
        <end position="229"/>
    </location>
</feature>
<dbReference type="EMBL" id="OKRB01000094">
    <property type="protein sequence ID" value="SPE23043.1"/>
    <property type="molecule type" value="Genomic_DNA"/>
</dbReference>
<evidence type="ECO:0000256" key="1">
    <source>
        <dbReference type="SAM" id="Phobius"/>
    </source>
</evidence>
<gene>
    <name evidence="3" type="ORF">SBA5_370035</name>
</gene>
<keyword evidence="1" id="KW-0472">Membrane</keyword>
<accession>A0A2N9LIT0</accession>
<dbReference type="Proteomes" id="UP000239735">
    <property type="component" value="Unassembled WGS sequence"/>
</dbReference>
<dbReference type="AlphaFoldDB" id="A0A2N9LIT0"/>
<dbReference type="Pfam" id="PF12146">
    <property type="entry name" value="Hydrolase_4"/>
    <property type="match status" value="1"/>
</dbReference>
<keyword evidence="1" id="KW-0812">Transmembrane</keyword>
<dbReference type="InterPro" id="IPR029058">
    <property type="entry name" value="AB_hydrolase_fold"/>
</dbReference>
<dbReference type="PANTHER" id="PTHR12277">
    <property type="entry name" value="ALPHA/BETA HYDROLASE DOMAIN-CONTAINING PROTEIN"/>
    <property type="match status" value="1"/>
</dbReference>
<evidence type="ECO:0000259" key="2">
    <source>
        <dbReference type="Pfam" id="PF12146"/>
    </source>
</evidence>
<dbReference type="SUPFAM" id="SSF53474">
    <property type="entry name" value="alpha/beta-Hydrolases"/>
    <property type="match status" value="1"/>
</dbReference>